<dbReference type="Gene3D" id="1.10.287.1490">
    <property type="match status" value="1"/>
</dbReference>
<organism evidence="4 5">
    <name type="scientific">Bacillus bingmayongensis</name>
    <dbReference type="NCBI Taxonomy" id="1150157"/>
    <lineage>
        <taxon>Bacteria</taxon>
        <taxon>Bacillati</taxon>
        <taxon>Bacillota</taxon>
        <taxon>Bacilli</taxon>
        <taxon>Bacillales</taxon>
        <taxon>Bacillaceae</taxon>
        <taxon>Bacillus</taxon>
    </lineage>
</organism>
<protein>
    <submittedName>
        <fullName evidence="4">Phage tail spike protein</fullName>
    </submittedName>
</protein>
<dbReference type="RefSeq" id="WP_374219221.1">
    <property type="nucleotide sequence ID" value="NZ_JAXOVW010000088.1"/>
</dbReference>
<evidence type="ECO:0000259" key="3">
    <source>
        <dbReference type="PROSITE" id="PS51688"/>
    </source>
</evidence>
<dbReference type="EMBL" id="JAXOVW010000088">
    <property type="protein sequence ID" value="MDZ5609865.1"/>
    <property type="molecule type" value="Genomic_DNA"/>
</dbReference>
<evidence type="ECO:0000256" key="1">
    <source>
        <dbReference type="SAM" id="Coils"/>
    </source>
</evidence>
<feature type="compositionally biased region" description="Low complexity" evidence="2">
    <location>
        <begin position="1627"/>
        <end position="1636"/>
    </location>
</feature>
<dbReference type="Proteomes" id="UP001291930">
    <property type="component" value="Unassembled WGS sequence"/>
</dbReference>
<dbReference type="NCBIfam" id="TIGR01665">
    <property type="entry name" value="put_anti_recept"/>
    <property type="match status" value="1"/>
</dbReference>
<evidence type="ECO:0000313" key="5">
    <source>
        <dbReference type="Proteomes" id="UP001291930"/>
    </source>
</evidence>
<dbReference type="Pfam" id="PF06605">
    <property type="entry name" value="Prophage_tail"/>
    <property type="match status" value="1"/>
</dbReference>
<feature type="domain" description="Peptidase S74" evidence="3">
    <location>
        <begin position="1479"/>
        <end position="1600"/>
    </location>
</feature>
<dbReference type="InterPro" id="IPR030392">
    <property type="entry name" value="S74_ICA"/>
</dbReference>
<dbReference type="PANTHER" id="PTHR18937">
    <property type="entry name" value="STRUCTURAL MAINTENANCE OF CHROMOSOMES SMC FAMILY MEMBER"/>
    <property type="match status" value="1"/>
</dbReference>
<feature type="region of interest" description="Disordered" evidence="2">
    <location>
        <begin position="850"/>
        <end position="924"/>
    </location>
</feature>
<proteinExistence type="predicted"/>
<feature type="compositionally biased region" description="Polar residues" evidence="2">
    <location>
        <begin position="850"/>
        <end position="862"/>
    </location>
</feature>
<evidence type="ECO:0000256" key="2">
    <source>
        <dbReference type="SAM" id="MobiDB-lite"/>
    </source>
</evidence>
<accession>A0ABU5K2G3</accession>
<dbReference type="PROSITE" id="PS51688">
    <property type="entry name" value="ICA"/>
    <property type="match status" value="1"/>
</dbReference>
<evidence type="ECO:0000313" key="4">
    <source>
        <dbReference type="EMBL" id="MDZ5609865.1"/>
    </source>
</evidence>
<name>A0ABU5K2G3_9BACI</name>
<comment type="caution">
    <text evidence="4">The sequence shown here is derived from an EMBL/GenBank/DDBJ whole genome shotgun (WGS) entry which is preliminary data.</text>
</comment>
<feature type="coiled-coil region" evidence="1">
    <location>
        <begin position="376"/>
        <end position="410"/>
    </location>
</feature>
<dbReference type="Gene3D" id="2.60.120.260">
    <property type="entry name" value="Galactose-binding domain-like"/>
    <property type="match status" value="1"/>
</dbReference>
<feature type="region of interest" description="Disordered" evidence="2">
    <location>
        <begin position="1601"/>
        <end position="1636"/>
    </location>
</feature>
<dbReference type="InterPro" id="IPR010572">
    <property type="entry name" value="Tail_dom"/>
</dbReference>
<gene>
    <name evidence="4" type="ORF">U2I54_23115</name>
</gene>
<keyword evidence="5" id="KW-1185">Reference proteome</keyword>
<sequence length="1636" mass="182212">MRTPSGILHIVDFKTSQIVSNIQPKDYWDDKRHWEIKNNIDTLEFRVFDNTDHAATLMQQNLVLKEVRDGRIVPYVITETEKDSDDRSVIAYASGEWIQLAKAGIINPQKIEGKTVNEFIDMALVGTKWKRGKTEYAGFHTMTIDEFIDPLKFLKDIASLFELEIQYRAEVVGSQIVGRYVDMVKKRGRDTGKEVTLGKDLMGIKRIENSQNICTALVGFVKKEGEGFITISSINNGIPYIVDNDAFQRWNERGQHKFGFYTPETEEDITPQRLLTLMKTELAKRVNTSVSYDVQAQSIGRVFGLAHELINEGDTIRIKDTGFTPKLYLEARAIAGDESFTDPTQDKYVFGDYREIVDPNEELRKLYNKILGSLGDKANKETLEQLEKLANQAQETANNSKQTADDASAAAQAAKDIADSVAQKQKDFQTKIIKSTTPPENPIKDLTLWLDISNPEKPILYLWNGTKWDRLTPDTSIIDNDIKDIEDELTKLQTEVGSKVNQQWVKDQIQTDIQNKADIKDVYKRTEIDQALQGHVKVQSYEIDKKALQEGISTADNKAGSAQTAANTANNKADANSKKIGENDAIYIKRFTENESKITQTEKDIKTQIEQLSVTNKRIDSQGNTIDEVQKKTNEIVQDANGTKQTITEIQTTMENQLASSRNLIDNSTFKDALQTWKIMNGKANVFEMPSGELEQFTNYVEVDRGNVNNDVWIYKDFTVPTGDYIISAWVKSVNGSAPSVGVKDNAPGASGAPGVVYFLKSIPVEMRDGEWHYFHIKMPIKDGKVRVYFGMLKSDNNVGAKARFTGVKFANGTVLDNWTPSPNDLTYNTEFTKKTAEIVNSVDQVSSKLSKTEQNVTTVSNDVKKAQETANNASTAAKTADNKAVAAQNSANNANTAATNADKKAGAAQTAADNADKKAQEAQTQITTTNKKVSEVSQTVSDLQVNISNVSKIQTQQGNDIKNAQTELQKQSSQIKANADAISTKVNAEYVQDYTGGLGIHNKFRDADFALAVDNNLKYWDIHKGGDGNVEFIKGGGHEGFNSCRVTGRADSTQAHANFSHFFAAGEITGEVDYVVSAYAFAEKAPTSDQNATVFFNYYGSDGKQISQEGKPLTLAVSAHIKTDVPFKPPVGTVRTRIRFYAAGVGFVVRFSKPMVTNGKTGTTFTLNPKDYTDYDKLVDDIASRVLTEDYDKKMSEVSTQFTQTAQALELKADTKNVYTKNEADGKNDAIVESMNAQFKVQAGEINSKVTKGQSISEINQSAEKVKIKAEKIEFIGNVIAQALESELLKGVTIQTAKSDRYVEMKEQYIKLIDQNTPRSFWGFWKRRDGNLQPTFILGSDTDSNTNASGSFMLCNIMDPNNMNAAVGTIGMVEKNDPTTLYTNARIEFYRNSGQIQTHSKGIHFFKSDVGEFYFHNNNTNLTNVASITRKGDDSDLNLSYFTIRGSAAAGYDKELQIKYRGVNSFAPVKASGFLNTSLAKYKSYIKDLTFSPLEKVLEANVKEYYLKTDIADLYEIRENDPDNLHTIKEIRKNVGLIADDADEIFTGEKHETIDVYTMSSVTMAALKEHVLAQNEVNDRLVEENKQLNERVAKLESLVQSLIEQNNQPETPTTEEPGGTEEDGTTEQTEPTEQQ</sequence>
<reference evidence="5" key="1">
    <citation type="submission" date="2023-11" db="EMBL/GenBank/DDBJ databases">
        <title>Genome Sequence of Bacillus pseudomycoides stain BUPM19.</title>
        <authorList>
            <person name="Farhat A."/>
        </authorList>
    </citation>
    <scope>NUCLEOTIDE SEQUENCE [LARGE SCALE GENOMIC DNA]</scope>
    <source>
        <strain evidence="5">BUPM19</strain>
    </source>
</reference>
<keyword evidence="1" id="KW-0175">Coiled coil</keyword>
<feature type="compositionally biased region" description="Low complexity" evidence="2">
    <location>
        <begin position="1609"/>
        <end position="1618"/>
    </location>
</feature>
<dbReference type="InterPro" id="IPR007119">
    <property type="entry name" value="Phage_tail_spike_N"/>
</dbReference>
<feature type="compositionally biased region" description="Low complexity" evidence="2">
    <location>
        <begin position="870"/>
        <end position="914"/>
    </location>
</feature>
<dbReference type="SUPFAM" id="SSF57997">
    <property type="entry name" value="Tropomyosin"/>
    <property type="match status" value="1"/>
</dbReference>